<dbReference type="HOGENOM" id="CLU_220615_0_0_9"/>
<sequence length="30" mass="3597">MNQLRAMQMNMDMMNSMYMMMCCVSAWAKN</sequence>
<evidence type="ECO:0000313" key="1">
    <source>
        <dbReference type="EMBL" id="ENZ19018.1"/>
    </source>
</evidence>
<dbReference type="AlphaFoldDB" id="A0A0E2HFA0"/>
<protein>
    <submittedName>
        <fullName evidence="1">Uncharacterized protein</fullName>
    </submittedName>
</protein>
<evidence type="ECO:0000313" key="2">
    <source>
        <dbReference type="Proteomes" id="UP000013085"/>
    </source>
</evidence>
<accession>A0A0E2HFA0</accession>
<proteinExistence type="predicted"/>
<gene>
    <name evidence="1" type="ORF">HMPREF1090_00890</name>
</gene>
<dbReference type="Proteomes" id="UP000013085">
    <property type="component" value="Unassembled WGS sequence"/>
</dbReference>
<dbReference type="EMBL" id="AGYR01000006">
    <property type="protein sequence ID" value="ENZ19018.1"/>
    <property type="molecule type" value="Genomic_DNA"/>
</dbReference>
<comment type="caution">
    <text evidence="1">The sequence shown here is derived from an EMBL/GenBank/DDBJ whole genome shotgun (WGS) entry which is preliminary data.</text>
</comment>
<name>A0A0E2HFA0_9FIRM</name>
<reference evidence="1 2" key="1">
    <citation type="submission" date="2013-01" db="EMBL/GenBank/DDBJ databases">
        <title>The Genome Sequence of Clostridium clostridioforme 90A8.</title>
        <authorList>
            <consortium name="The Broad Institute Genome Sequencing Platform"/>
            <person name="Earl A."/>
            <person name="Ward D."/>
            <person name="Feldgarden M."/>
            <person name="Gevers D."/>
            <person name="Courvalin P."/>
            <person name="Lambert T."/>
            <person name="Walker B."/>
            <person name="Young S.K."/>
            <person name="Zeng Q."/>
            <person name="Gargeya S."/>
            <person name="Fitzgerald M."/>
            <person name="Haas B."/>
            <person name="Abouelleil A."/>
            <person name="Alvarado L."/>
            <person name="Arachchi H.M."/>
            <person name="Berlin A.M."/>
            <person name="Chapman S.B."/>
            <person name="Dewar J."/>
            <person name="Goldberg J."/>
            <person name="Griggs A."/>
            <person name="Gujja S."/>
            <person name="Hansen M."/>
            <person name="Howarth C."/>
            <person name="Imamovic A."/>
            <person name="Larimer J."/>
            <person name="McCowan C."/>
            <person name="Murphy C."/>
            <person name="Neiman D."/>
            <person name="Pearson M."/>
            <person name="Priest M."/>
            <person name="Roberts A."/>
            <person name="Saif S."/>
            <person name="Shea T."/>
            <person name="Sisk P."/>
            <person name="Sykes S."/>
            <person name="Wortman J."/>
            <person name="Nusbaum C."/>
            <person name="Birren B."/>
        </authorList>
    </citation>
    <scope>NUCLEOTIDE SEQUENCE [LARGE SCALE GENOMIC DNA]</scope>
    <source>
        <strain evidence="1 2">90A8</strain>
    </source>
</reference>
<organism evidence="1 2">
    <name type="scientific">[Clostridium] clostridioforme 90A8</name>
    <dbReference type="NCBI Taxonomy" id="999408"/>
    <lineage>
        <taxon>Bacteria</taxon>
        <taxon>Bacillati</taxon>
        <taxon>Bacillota</taxon>
        <taxon>Clostridia</taxon>
        <taxon>Lachnospirales</taxon>
        <taxon>Lachnospiraceae</taxon>
        <taxon>Enterocloster</taxon>
    </lineage>
</organism>